<protein>
    <submittedName>
        <fullName evidence="2">Uncharacterized protein</fullName>
    </submittedName>
</protein>
<name>A0ABR1RWM8_9PEZI</name>
<proteinExistence type="predicted"/>
<accession>A0ABR1RWM8</accession>
<dbReference type="EMBL" id="JAQQWK010000012">
    <property type="protein sequence ID" value="KAK8022322.1"/>
    <property type="molecule type" value="Genomic_DNA"/>
</dbReference>
<dbReference type="Proteomes" id="UP001444661">
    <property type="component" value="Unassembled WGS sequence"/>
</dbReference>
<keyword evidence="3" id="KW-1185">Reference proteome</keyword>
<organism evidence="2 3">
    <name type="scientific">Apiospora rasikravindrae</name>
    <dbReference type="NCBI Taxonomy" id="990691"/>
    <lineage>
        <taxon>Eukaryota</taxon>
        <taxon>Fungi</taxon>
        <taxon>Dikarya</taxon>
        <taxon>Ascomycota</taxon>
        <taxon>Pezizomycotina</taxon>
        <taxon>Sordariomycetes</taxon>
        <taxon>Xylariomycetidae</taxon>
        <taxon>Amphisphaeriales</taxon>
        <taxon>Apiosporaceae</taxon>
        <taxon>Apiospora</taxon>
    </lineage>
</organism>
<feature type="region of interest" description="Disordered" evidence="1">
    <location>
        <begin position="1"/>
        <end position="33"/>
    </location>
</feature>
<gene>
    <name evidence="2" type="ORF">PG993_013089</name>
</gene>
<evidence type="ECO:0000256" key="1">
    <source>
        <dbReference type="SAM" id="MobiDB-lite"/>
    </source>
</evidence>
<evidence type="ECO:0000313" key="3">
    <source>
        <dbReference type="Proteomes" id="UP001444661"/>
    </source>
</evidence>
<sequence>MTPAEQPSLECSPPVEGSASHPRYAADGNGRGGGVITYYQFTSDATRSRENGTMIEPYDVVATPLSDAIKSEVIVRE</sequence>
<evidence type="ECO:0000313" key="2">
    <source>
        <dbReference type="EMBL" id="KAK8022322.1"/>
    </source>
</evidence>
<reference evidence="2 3" key="1">
    <citation type="submission" date="2023-01" db="EMBL/GenBank/DDBJ databases">
        <title>Analysis of 21 Apiospora genomes using comparative genomics revels a genus with tremendous synthesis potential of carbohydrate active enzymes and secondary metabolites.</title>
        <authorList>
            <person name="Sorensen T."/>
        </authorList>
    </citation>
    <scope>NUCLEOTIDE SEQUENCE [LARGE SCALE GENOMIC DNA]</scope>
    <source>
        <strain evidence="2 3">CBS 33761</strain>
    </source>
</reference>
<comment type="caution">
    <text evidence="2">The sequence shown here is derived from an EMBL/GenBank/DDBJ whole genome shotgun (WGS) entry which is preliminary data.</text>
</comment>